<keyword evidence="2" id="KW-0479">Metal-binding</keyword>
<dbReference type="EMBL" id="JBHUHV010000037">
    <property type="protein sequence ID" value="MFD2067698.1"/>
    <property type="molecule type" value="Genomic_DNA"/>
</dbReference>
<keyword evidence="7" id="KW-1185">Reference proteome</keyword>
<evidence type="ECO:0000256" key="1">
    <source>
        <dbReference type="ARBA" id="ARBA00001947"/>
    </source>
</evidence>
<dbReference type="InterPro" id="IPR002933">
    <property type="entry name" value="Peptidase_M20"/>
</dbReference>
<evidence type="ECO:0000259" key="5">
    <source>
        <dbReference type="Pfam" id="PF07687"/>
    </source>
</evidence>
<name>A0ABW4WY79_9BACT</name>
<dbReference type="PANTHER" id="PTHR43808:SF32">
    <property type="entry name" value="ARGE_DAPE-RELATED DEACYLASE"/>
    <property type="match status" value="1"/>
</dbReference>
<gene>
    <name evidence="6" type="ORF">ACFSKU_12450</name>
</gene>
<dbReference type="InterPro" id="IPR011650">
    <property type="entry name" value="Peptidase_M20_dimer"/>
</dbReference>
<protein>
    <submittedName>
        <fullName evidence="6">M20/M25/M40 family metallo-hydrolase</fullName>
    </submittedName>
</protein>
<keyword evidence="4" id="KW-0862">Zinc</keyword>
<keyword evidence="3" id="KW-0378">Hydrolase</keyword>
<comment type="caution">
    <text evidence="6">The sequence shown here is derived from an EMBL/GenBank/DDBJ whole genome shotgun (WGS) entry which is preliminary data.</text>
</comment>
<dbReference type="Gene3D" id="3.40.630.10">
    <property type="entry name" value="Zn peptidases"/>
    <property type="match status" value="1"/>
</dbReference>
<dbReference type="InterPro" id="IPR050072">
    <property type="entry name" value="Peptidase_M20A"/>
</dbReference>
<dbReference type="PROSITE" id="PS00758">
    <property type="entry name" value="ARGE_DAPE_CPG2_1"/>
    <property type="match status" value="1"/>
</dbReference>
<evidence type="ECO:0000313" key="6">
    <source>
        <dbReference type="EMBL" id="MFD2067698.1"/>
    </source>
</evidence>
<dbReference type="Proteomes" id="UP001597369">
    <property type="component" value="Unassembled WGS sequence"/>
</dbReference>
<dbReference type="Pfam" id="PF07687">
    <property type="entry name" value="M20_dimer"/>
    <property type="match status" value="1"/>
</dbReference>
<evidence type="ECO:0000256" key="2">
    <source>
        <dbReference type="ARBA" id="ARBA00022723"/>
    </source>
</evidence>
<reference evidence="7" key="1">
    <citation type="journal article" date="2019" name="Int. J. Syst. Evol. Microbiol.">
        <title>The Global Catalogue of Microorganisms (GCM) 10K type strain sequencing project: providing services to taxonomists for standard genome sequencing and annotation.</title>
        <authorList>
            <consortium name="The Broad Institute Genomics Platform"/>
            <consortium name="The Broad Institute Genome Sequencing Center for Infectious Disease"/>
            <person name="Wu L."/>
            <person name="Ma J."/>
        </authorList>
    </citation>
    <scope>NUCLEOTIDE SEQUENCE [LARGE SCALE GENOMIC DNA]</scope>
    <source>
        <strain evidence="7">JCM 16545</strain>
    </source>
</reference>
<dbReference type="Gene3D" id="3.30.70.360">
    <property type="match status" value="1"/>
</dbReference>
<feature type="domain" description="Peptidase M20 dimerisation" evidence="5">
    <location>
        <begin position="214"/>
        <end position="332"/>
    </location>
</feature>
<dbReference type="Pfam" id="PF01546">
    <property type="entry name" value="Peptidase_M20"/>
    <property type="match status" value="1"/>
</dbReference>
<sequence length="433" mass="47203">MNFKNYTRSLVVILCLTSLTSFGQKISKDEKKILRNVEQSHDEAINFLQETVNVNSGTFNLEGVKQAGTIYKKMLEDMGFTTTWIDMPESMNRAGHLIGEIKGNKGKRLLLIGHIDTVFEPESPFQSWEEKDSIAIGPGSSDMKGGNMVMLYALKALKDAGQLKDRQVIVVLHGDEENAGRPLELSRRDIIDAAKRSEIALGFETGTGFNDATIARRGSSSWTLKVSGKQSHSSGVFSKNTGAGAIYETARILNRFYEELQEEYLTFNPGVILGGTKVTIDSSGTQGTASGKTNLVANTTIVKGDLRFLTEEQKEQAREKMKAILAESLPQTKAEISFTDSYPAMPPTEGNMAVLNVLNQVSLDLGQGEVKPYDPGKRGAGDISFVAQYLDGLDGLGVIGGSSHAPGEYVDLNSLEDITKRTALLLYRLTSSK</sequence>
<dbReference type="RefSeq" id="WP_229957872.1">
    <property type="nucleotide sequence ID" value="NZ_JAJJWI010000002.1"/>
</dbReference>
<dbReference type="PANTHER" id="PTHR43808">
    <property type="entry name" value="ACETYLORNITHINE DEACETYLASE"/>
    <property type="match status" value="1"/>
</dbReference>
<dbReference type="SUPFAM" id="SSF55031">
    <property type="entry name" value="Bacterial exopeptidase dimerisation domain"/>
    <property type="match status" value="1"/>
</dbReference>
<organism evidence="6 7">
    <name type="scientific">Pontibacter silvestris</name>
    <dbReference type="NCBI Taxonomy" id="2305183"/>
    <lineage>
        <taxon>Bacteria</taxon>
        <taxon>Pseudomonadati</taxon>
        <taxon>Bacteroidota</taxon>
        <taxon>Cytophagia</taxon>
        <taxon>Cytophagales</taxon>
        <taxon>Hymenobacteraceae</taxon>
        <taxon>Pontibacter</taxon>
    </lineage>
</organism>
<evidence type="ECO:0000313" key="7">
    <source>
        <dbReference type="Proteomes" id="UP001597369"/>
    </source>
</evidence>
<comment type="cofactor">
    <cofactor evidence="1">
        <name>Zn(2+)</name>
        <dbReference type="ChEBI" id="CHEBI:29105"/>
    </cofactor>
</comment>
<dbReference type="InterPro" id="IPR036264">
    <property type="entry name" value="Bact_exopeptidase_dim_dom"/>
</dbReference>
<dbReference type="InterPro" id="IPR001261">
    <property type="entry name" value="ArgE/DapE_CS"/>
</dbReference>
<proteinExistence type="predicted"/>
<accession>A0ABW4WY79</accession>
<evidence type="ECO:0000256" key="3">
    <source>
        <dbReference type="ARBA" id="ARBA00022801"/>
    </source>
</evidence>
<evidence type="ECO:0000256" key="4">
    <source>
        <dbReference type="ARBA" id="ARBA00022833"/>
    </source>
</evidence>
<dbReference type="SUPFAM" id="SSF53187">
    <property type="entry name" value="Zn-dependent exopeptidases"/>
    <property type="match status" value="1"/>
</dbReference>